<gene>
    <name evidence="4" type="ORF">S01H1_53495</name>
</gene>
<dbReference type="GO" id="GO:0004789">
    <property type="term" value="F:thiamine-phosphate diphosphorylase activity"/>
    <property type="evidence" value="ECO:0007669"/>
    <property type="project" value="TreeGrafter"/>
</dbReference>
<dbReference type="CDD" id="cd00564">
    <property type="entry name" value="TMP_TenI"/>
    <property type="match status" value="1"/>
</dbReference>
<name>X0WJB5_9ZZZZ</name>
<evidence type="ECO:0000256" key="2">
    <source>
        <dbReference type="ARBA" id="ARBA00022977"/>
    </source>
</evidence>
<dbReference type="InterPro" id="IPR013785">
    <property type="entry name" value="Aldolase_TIM"/>
</dbReference>
<dbReference type="AlphaFoldDB" id="X0WJB5"/>
<dbReference type="Pfam" id="PF02581">
    <property type="entry name" value="TMP-TENI"/>
    <property type="match status" value="1"/>
</dbReference>
<dbReference type="GO" id="GO:0009228">
    <property type="term" value="P:thiamine biosynthetic process"/>
    <property type="evidence" value="ECO:0007669"/>
    <property type="project" value="UniProtKB-KW"/>
</dbReference>
<feature type="domain" description="Thiamine phosphate synthase/TenI" evidence="3">
    <location>
        <begin position="12"/>
        <end position="116"/>
    </location>
</feature>
<feature type="non-terminal residue" evidence="4">
    <location>
        <position position="117"/>
    </location>
</feature>
<dbReference type="InterPro" id="IPR036206">
    <property type="entry name" value="ThiamineP_synth_sf"/>
</dbReference>
<reference evidence="4" key="1">
    <citation type="journal article" date="2014" name="Front. Microbiol.">
        <title>High frequency of phylogenetically diverse reductive dehalogenase-homologous genes in deep subseafloor sedimentary metagenomes.</title>
        <authorList>
            <person name="Kawai M."/>
            <person name="Futagami T."/>
            <person name="Toyoda A."/>
            <person name="Takaki Y."/>
            <person name="Nishi S."/>
            <person name="Hori S."/>
            <person name="Arai W."/>
            <person name="Tsubouchi T."/>
            <person name="Morono Y."/>
            <person name="Uchiyama I."/>
            <person name="Ito T."/>
            <person name="Fujiyama A."/>
            <person name="Inagaki F."/>
            <person name="Takami H."/>
        </authorList>
    </citation>
    <scope>NUCLEOTIDE SEQUENCE</scope>
    <source>
        <strain evidence="4">Expedition CK06-06</strain>
    </source>
</reference>
<proteinExistence type="predicted"/>
<comment type="caution">
    <text evidence="4">The sequence shown here is derived from an EMBL/GenBank/DDBJ whole genome shotgun (WGS) entry which is preliminary data.</text>
</comment>
<dbReference type="PANTHER" id="PTHR20857">
    <property type="entry name" value="THIAMINE-PHOSPHATE PYROPHOSPHORYLASE"/>
    <property type="match status" value="1"/>
</dbReference>
<dbReference type="PANTHER" id="PTHR20857:SF23">
    <property type="entry name" value="THIAMINE BIOSYNTHETIC BIFUNCTIONAL ENZYME"/>
    <property type="match status" value="1"/>
</dbReference>
<sequence>MKDRIASLPRGLYVIIDPEVAGDRPEEEIARQAIEGGARLVQLRDKQRGKGLQLPVARRLKEVCAQAGVPLIINDHLDLALAVEADGVHVGQKDLPVSIARRLMPDAIIGCSTNNVE</sequence>
<evidence type="ECO:0000313" key="4">
    <source>
        <dbReference type="EMBL" id="GAG24588.1"/>
    </source>
</evidence>
<dbReference type="InterPro" id="IPR022998">
    <property type="entry name" value="ThiamineP_synth_TenI"/>
</dbReference>
<evidence type="ECO:0000259" key="3">
    <source>
        <dbReference type="Pfam" id="PF02581"/>
    </source>
</evidence>
<comment type="pathway">
    <text evidence="1">Cofactor biosynthesis; thiamine diphosphate biosynthesis.</text>
</comment>
<accession>X0WJB5</accession>
<keyword evidence="2" id="KW-0784">Thiamine biosynthesis</keyword>
<dbReference type="EMBL" id="BARS01034643">
    <property type="protein sequence ID" value="GAG24588.1"/>
    <property type="molecule type" value="Genomic_DNA"/>
</dbReference>
<evidence type="ECO:0000256" key="1">
    <source>
        <dbReference type="ARBA" id="ARBA00004948"/>
    </source>
</evidence>
<dbReference type="GO" id="GO:0005737">
    <property type="term" value="C:cytoplasm"/>
    <property type="evidence" value="ECO:0007669"/>
    <property type="project" value="TreeGrafter"/>
</dbReference>
<dbReference type="SUPFAM" id="SSF51391">
    <property type="entry name" value="Thiamin phosphate synthase"/>
    <property type="match status" value="1"/>
</dbReference>
<organism evidence="4">
    <name type="scientific">marine sediment metagenome</name>
    <dbReference type="NCBI Taxonomy" id="412755"/>
    <lineage>
        <taxon>unclassified sequences</taxon>
        <taxon>metagenomes</taxon>
        <taxon>ecological metagenomes</taxon>
    </lineage>
</organism>
<protein>
    <recommendedName>
        <fullName evidence="3">Thiamine phosphate synthase/TenI domain-containing protein</fullName>
    </recommendedName>
</protein>
<dbReference type="Gene3D" id="3.20.20.70">
    <property type="entry name" value="Aldolase class I"/>
    <property type="match status" value="1"/>
</dbReference>